<dbReference type="PANTHER" id="PTHR43798:SF33">
    <property type="entry name" value="HYDROLASE, PUTATIVE (AFU_ORTHOLOGUE AFUA_2G14860)-RELATED"/>
    <property type="match status" value="1"/>
</dbReference>
<dbReference type="PANTHER" id="PTHR43798">
    <property type="entry name" value="MONOACYLGLYCEROL LIPASE"/>
    <property type="match status" value="1"/>
</dbReference>
<dbReference type="GO" id="GO:0016787">
    <property type="term" value="F:hydrolase activity"/>
    <property type="evidence" value="ECO:0007669"/>
    <property type="project" value="UniProtKB-KW"/>
</dbReference>
<reference evidence="2 3" key="1">
    <citation type="submission" date="2019-04" db="EMBL/GenBank/DDBJ databases">
        <authorList>
            <person name="Jiang L."/>
        </authorList>
    </citation>
    <scope>NUCLEOTIDE SEQUENCE [LARGE SCALE GENOMIC DNA]</scope>
    <source>
        <strain evidence="2 3">YIM 131853</strain>
    </source>
</reference>
<name>A0A4S4FHT8_9MICO</name>
<protein>
    <submittedName>
        <fullName evidence="2">Alpha/beta hydrolase</fullName>
    </submittedName>
</protein>
<dbReference type="GO" id="GO:0016020">
    <property type="term" value="C:membrane"/>
    <property type="evidence" value="ECO:0007669"/>
    <property type="project" value="TreeGrafter"/>
</dbReference>
<comment type="caution">
    <text evidence="2">The sequence shown here is derived from an EMBL/GenBank/DDBJ whole genome shotgun (WGS) entry which is preliminary data.</text>
</comment>
<accession>A0A4S4FHT8</accession>
<keyword evidence="2" id="KW-0378">Hydrolase</keyword>
<dbReference type="InterPro" id="IPR029058">
    <property type="entry name" value="AB_hydrolase_fold"/>
</dbReference>
<proteinExistence type="predicted"/>
<dbReference type="InterPro" id="IPR050266">
    <property type="entry name" value="AB_hydrolase_sf"/>
</dbReference>
<evidence type="ECO:0000313" key="3">
    <source>
        <dbReference type="Proteomes" id="UP000309133"/>
    </source>
</evidence>
<gene>
    <name evidence="2" type="ORF">E6C64_14505</name>
</gene>
<evidence type="ECO:0000259" key="1">
    <source>
        <dbReference type="Pfam" id="PF00561"/>
    </source>
</evidence>
<feature type="domain" description="AB hydrolase-1" evidence="1">
    <location>
        <begin position="37"/>
        <end position="230"/>
    </location>
</feature>
<evidence type="ECO:0000313" key="2">
    <source>
        <dbReference type="EMBL" id="THG29860.1"/>
    </source>
</evidence>
<sequence>MVGPMSDATTEPRLVTVDVEGGALTLAEWGPQEATTAVLAIHGITASSRSWPLLAEALPDVRILAPDLRGRARSNALPGPYGLRQHAADLQRVLDALGIDRVVAIGHSMGCFVAVELTAHEHRVAELILVDGGFPLQLPVGLRLEDAPSALLGPAFERLRMTFLTRAAYADYWRQHPAFAADWSSTVEGYLDYDLQESDGGFAPSSNPEAVLADFGDQFGPDWYVHDLGSIEAPITAIRAPRGLMNEEPGLYPPGRIESFRATLPDLRIVEVADVNHYTVLMSPHGAAVIAEQLRDALDRVMTRAD</sequence>
<keyword evidence="3" id="KW-1185">Reference proteome</keyword>
<dbReference type="Gene3D" id="3.40.50.1820">
    <property type="entry name" value="alpha/beta hydrolase"/>
    <property type="match status" value="1"/>
</dbReference>
<dbReference type="Proteomes" id="UP000309133">
    <property type="component" value="Unassembled WGS sequence"/>
</dbReference>
<dbReference type="EMBL" id="SSSM01000005">
    <property type="protein sequence ID" value="THG29860.1"/>
    <property type="molecule type" value="Genomic_DNA"/>
</dbReference>
<organism evidence="2 3">
    <name type="scientific">Naasia lichenicola</name>
    <dbReference type="NCBI Taxonomy" id="2565933"/>
    <lineage>
        <taxon>Bacteria</taxon>
        <taxon>Bacillati</taxon>
        <taxon>Actinomycetota</taxon>
        <taxon>Actinomycetes</taxon>
        <taxon>Micrococcales</taxon>
        <taxon>Microbacteriaceae</taxon>
        <taxon>Naasia</taxon>
    </lineage>
</organism>
<dbReference type="Pfam" id="PF00561">
    <property type="entry name" value="Abhydrolase_1"/>
    <property type="match status" value="1"/>
</dbReference>
<dbReference type="SUPFAM" id="SSF53474">
    <property type="entry name" value="alpha/beta-Hydrolases"/>
    <property type="match status" value="1"/>
</dbReference>
<dbReference type="AlphaFoldDB" id="A0A4S4FHT8"/>
<dbReference type="InterPro" id="IPR000073">
    <property type="entry name" value="AB_hydrolase_1"/>
</dbReference>